<proteinExistence type="predicted"/>
<name>A0A0B1RXN3_OESDE</name>
<accession>A0A0B1RXN3</accession>
<sequence length="33" mass="3834">MADNSEARSILKPIVDEYCKLFDERHIDKVGLK</sequence>
<organism evidence="1 2">
    <name type="scientific">Oesophagostomum dentatum</name>
    <name type="common">Nodular worm</name>
    <dbReference type="NCBI Taxonomy" id="61180"/>
    <lineage>
        <taxon>Eukaryota</taxon>
        <taxon>Metazoa</taxon>
        <taxon>Ecdysozoa</taxon>
        <taxon>Nematoda</taxon>
        <taxon>Chromadorea</taxon>
        <taxon>Rhabditida</taxon>
        <taxon>Rhabditina</taxon>
        <taxon>Rhabditomorpha</taxon>
        <taxon>Strongyloidea</taxon>
        <taxon>Strongylidae</taxon>
        <taxon>Oesophagostomum</taxon>
    </lineage>
</organism>
<protein>
    <submittedName>
        <fullName evidence="1">Uncharacterized protein</fullName>
    </submittedName>
</protein>
<keyword evidence="2" id="KW-1185">Reference proteome</keyword>
<gene>
    <name evidence="1" type="ORF">OESDEN_23984</name>
</gene>
<evidence type="ECO:0000313" key="1">
    <source>
        <dbReference type="EMBL" id="KHJ76396.1"/>
    </source>
</evidence>
<dbReference type="AlphaFoldDB" id="A0A0B1RXN3"/>
<evidence type="ECO:0000313" key="2">
    <source>
        <dbReference type="Proteomes" id="UP000053660"/>
    </source>
</evidence>
<dbReference type="Proteomes" id="UP000053660">
    <property type="component" value="Unassembled WGS sequence"/>
</dbReference>
<dbReference type="EMBL" id="KN611796">
    <property type="protein sequence ID" value="KHJ76396.1"/>
    <property type="molecule type" value="Genomic_DNA"/>
</dbReference>
<reference evidence="1 2" key="1">
    <citation type="submission" date="2014-03" db="EMBL/GenBank/DDBJ databases">
        <title>Draft genome of the hookworm Oesophagostomum dentatum.</title>
        <authorList>
            <person name="Mitreva M."/>
        </authorList>
    </citation>
    <scope>NUCLEOTIDE SEQUENCE [LARGE SCALE GENOMIC DNA]</scope>
    <source>
        <strain evidence="1 2">OD-Hann</strain>
    </source>
</reference>